<dbReference type="EC" id="6.3.4.18" evidence="8 9"/>
<dbReference type="SUPFAM" id="SSF56059">
    <property type="entry name" value="Glutathione synthetase ATP-binding domain-like"/>
    <property type="match status" value="1"/>
</dbReference>
<dbReference type="NCBIfam" id="NF004679">
    <property type="entry name" value="PRK06019.1-5"/>
    <property type="match status" value="1"/>
</dbReference>
<dbReference type="SUPFAM" id="SSF51246">
    <property type="entry name" value="Rudiment single hybrid motif"/>
    <property type="match status" value="1"/>
</dbReference>
<dbReference type="HAMAP" id="MF_01928">
    <property type="entry name" value="PurK"/>
    <property type="match status" value="1"/>
</dbReference>
<dbReference type="InterPro" id="IPR054350">
    <property type="entry name" value="PurT/PurK_preATP-grasp"/>
</dbReference>
<keyword evidence="12" id="KW-1185">Reference proteome</keyword>
<evidence type="ECO:0000256" key="4">
    <source>
        <dbReference type="ARBA" id="ARBA00022741"/>
    </source>
</evidence>
<reference evidence="11 12" key="1">
    <citation type="journal article" date="2015" name="Genome Announc.">
        <title>Expanding the biotechnology potential of lactobacilli through comparative genomics of 213 strains and associated genera.</title>
        <authorList>
            <person name="Sun Z."/>
            <person name="Harris H.M."/>
            <person name="McCann A."/>
            <person name="Guo C."/>
            <person name="Argimon S."/>
            <person name="Zhang W."/>
            <person name="Yang X."/>
            <person name="Jeffery I.B."/>
            <person name="Cooney J.C."/>
            <person name="Kagawa T.F."/>
            <person name="Liu W."/>
            <person name="Song Y."/>
            <person name="Salvetti E."/>
            <person name="Wrobel A."/>
            <person name="Rasinkangas P."/>
            <person name="Parkhill J."/>
            <person name="Rea M.C."/>
            <person name="O'Sullivan O."/>
            <person name="Ritari J."/>
            <person name="Douillard F.P."/>
            <person name="Paul Ross R."/>
            <person name="Yang R."/>
            <person name="Briner A.E."/>
            <person name="Felis G.E."/>
            <person name="de Vos W.M."/>
            <person name="Barrangou R."/>
            <person name="Klaenhammer T.R."/>
            <person name="Caufield P.W."/>
            <person name="Cui Y."/>
            <person name="Zhang H."/>
            <person name="O'Toole P.W."/>
        </authorList>
    </citation>
    <scope>NUCLEOTIDE SEQUENCE [LARGE SCALE GENOMIC DNA]</scope>
    <source>
        <strain evidence="11 12">DSM 20003</strain>
    </source>
</reference>
<dbReference type="GO" id="GO:0005524">
    <property type="term" value="F:ATP binding"/>
    <property type="evidence" value="ECO:0007669"/>
    <property type="project" value="UniProtKB-UniRule"/>
</dbReference>
<dbReference type="GO" id="GO:0034028">
    <property type="term" value="F:5-(carboxyamino)imidazole ribonucleotide synthase activity"/>
    <property type="evidence" value="ECO:0007669"/>
    <property type="project" value="UniProtKB-UniRule"/>
</dbReference>
<dbReference type="Proteomes" id="UP000051461">
    <property type="component" value="Unassembled WGS sequence"/>
</dbReference>
<evidence type="ECO:0000313" key="12">
    <source>
        <dbReference type="Proteomes" id="UP000051461"/>
    </source>
</evidence>
<dbReference type="InterPro" id="IPR040686">
    <property type="entry name" value="PurK_C"/>
</dbReference>
<protein>
    <recommendedName>
        <fullName evidence="8 9">N5-carboxyaminoimidazole ribonucleotide synthase</fullName>
        <shortName evidence="8 9">N5-CAIR synthase</shortName>
        <ecNumber evidence="8 9">6.3.4.18</ecNumber>
    </recommendedName>
    <alternativeName>
        <fullName evidence="8 9">5-(carboxyamino)imidazole ribonucleotide synthetase</fullName>
    </alternativeName>
</protein>
<keyword evidence="5 8" id="KW-0658">Purine biosynthesis</keyword>
<dbReference type="FunFam" id="3.40.50.20:FF:000016">
    <property type="entry name" value="N5-carboxyaminoimidazole ribonucleotide synthase"/>
    <property type="match status" value="1"/>
</dbReference>
<evidence type="ECO:0000256" key="1">
    <source>
        <dbReference type="ARBA" id="ARBA00001936"/>
    </source>
</evidence>
<dbReference type="GO" id="GO:0046872">
    <property type="term" value="F:metal ion binding"/>
    <property type="evidence" value="ECO:0007669"/>
    <property type="project" value="InterPro"/>
</dbReference>
<evidence type="ECO:0000259" key="10">
    <source>
        <dbReference type="PROSITE" id="PS50975"/>
    </source>
</evidence>
<name>A0A0R1GNY6_9LACO</name>
<feature type="binding site" evidence="8">
    <location>
        <position position="186"/>
    </location>
    <ligand>
        <name>ATP</name>
        <dbReference type="ChEBI" id="CHEBI:30616"/>
    </ligand>
</feature>
<dbReference type="InterPro" id="IPR011054">
    <property type="entry name" value="Rudment_hybrid_motif"/>
</dbReference>
<dbReference type="Gene3D" id="3.30.470.20">
    <property type="entry name" value="ATP-grasp fold, B domain"/>
    <property type="match status" value="1"/>
</dbReference>
<comment type="pathway">
    <text evidence="8 9">Purine metabolism; IMP biosynthesis via de novo pathway; 5-amino-1-(5-phospho-D-ribosyl)imidazole-4-carboxylate from 5-amino-1-(5-phospho-D-ribosyl)imidazole (N5-CAIR route): step 1/2.</text>
</comment>
<dbReference type="PROSITE" id="PS50975">
    <property type="entry name" value="ATP_GRASP"/>
    <property type="match status" value="1"/>
</dbReference>
<dbReference type="AlphaFoldDB" id="A0A0R1GNY6"/>
<dbReference type="Gene3D" id="3.40.50.20">
    <property type="match status" value="1"/>
</dbReference>
<comment type="cofactor">
    <cofactor evidence="1">
        <name>Mn(2+)</name>
        <dbReference type="ChEBI" id="CHEBI:29035"/>
    </cofactor>
</comment>
<dbReference type="EMBL" id="AZDA01000093">
    <property type="protein sequence ID" value="KRK34131.1"/>
    <property type="molecule type" value="Genomic_DNA"/>
</dbReference>
<dbReference type="GO" id="GO:0005829">
    <property type="term" value="C:cytosol"/>
    <property type="evidence" value="ECO:0007669"/>
    <property type="project" value="TreeGrafter"/>
</dbReference>
<feature type="binding site" evidence="8">
    <location>
        <position position="142"/>
    </location>
    <ligand>
        <name>ATP</name>
        <dbReference type="ChEBI" id="CHEBI:30616"/>
    </ligand>
</feature>
<comment type="similarity">
    <text evidence="8 9">Belongs to the PurK/PurT family.</text>
</comment>
<comment type="function">
    <text evidence="9">Catalyzes the ATP-dependent conversion of 5-aminoimidazole ribonucleotide (AIR) and HCO(3)- to N5-carboxyaminoimidazole ribonucleotide (N5-CAIR).</text>
</comment>
<dbReference type="NCBIfam" id="NF004676">
    <property type="entry name" value="PRK06019.1-2"/>
    <property type="match status" value="1"/>
</dbReference>
<dbReference type="NCBIfam" id="TIGR01161">
    <property type="entry name" value="purK"/>
    <property type="match status" value="1"/>
</dbReference>
<feature type="binding site" evidence="8">
    <location>
        <position position="209"/>
    </location>
    <ligand>
        <name>ATP</name>
        <dbReference type="ChEBI" id="CHEBI:30616"/>
    </ligand>
</feature>
<feature type="binding site" evidence="8">
    <location>
        <begin position="147"/>
        <end position="153"/>
    </location>
    <ligand>
        <name>ATP</name>
        <dbReference type="ChEBI" id="CHEBI:30616"/>
    </ligand>
</feature>
<dbReference type="PANTHER" id="PTHR11609">
    <property type="entry name" value="PURINE BIOSYNTHESIS PROTEIN 6/7, PUR6/7"/>
    <property type="match status" value="1"/>
</dbReference>
<dbReference type="SUPFAM" id="SSF52440">
    <property type="entry name" value="PreATP-grasp domain"/>
    <property type="match status" value="1"/>
</dbReference>
<dbReference type="InterPro" id="IPR013815">
    <property type="entry name" value="ATP_grasp_subdomain_1"/>
</dbReference>
<evidence type="ECO:0000256" key="6">
    <source>
        <dbReference type="ARBA" id="ARBA00022840"/>
    </source>
</evidence>
<gene>
    <name evidence="8 9" type="primary">purK</name>
    <name evidence="11" type="ORF">FC07_GL000694</name>
</gene>
<evidence type="ECO:0000313" key="11">
    <source>
        <dbReference type="EMBL" id="KRK34131.1"/>
    </source>
</evidence>
<accession>A0A0R1GNY6</accession>
<evidence type="ECO:0000256" key="3">
    <source>
        <dbReference type="ARBA" id="ARBA00022598"/>
    </source>
</evidence>
<feature type="domain" description="ATP-grasp" evidence="10">
    <location>
        <begin position="106"/>
        <end position="293"/>
    </location>
</feature>
<keyword evidence="4 8" id="KW-0547">Nucleotide-binding</keyword>
<comment type="caution">
    <text evidence="11">The sequence shown here is derived from an EMBL/GenBank/DDBJ whole genome shotgun (WGS) entry which is preliminary data.</text>
</comment>
<proteinExistence type="inferred from homology"/>
<dbReference type="InterPro" id="IPR003135">
    <property type="entry name" value="ATP-grasp_carboxylate-amine"/>
</dbReference>
<feature type="binding site" evidence="8">
    <location>
        <begin position="263"/>
        <end position="264"/>
    </location>
    <ligand>
        <name>ATP</name>
        <dbReference type="ChEBI" id="CHEBI:30616"/>
    </ligand>
</feature>
<dbReference type="NCBIfam" id="NF004675">
    <property type="entry name" value="PRK06019.1-1"/>
    <property type="match status" value="1"/>
</dbReference>
<feature type="binding site" evidence="8">
    <location>
        <position position="102"/>
    </location>
    <ligand>
        <name>ATP</name>
        <dbReference type="ChEBI" id="CHEBI:30616"/>
    </ligand>
</feature>
<comment type="subunit">
    <text evidence="8 9">Homodimer.</text>
</comment>
<comment type="function">
    <text evidence="8">Catalyzes the ATP-dependent conversion of 5-aminoimidazole ribonucleotide (AIR) and HCO(3)(-) to N5-carboxyaminoimidazole ribonucleotide (N5-CAIR).</text>
</comment>
<keyword evidence="3 8" id="KW-0436">Ligase</keyword>
<comment type="caution">
    <text evidence="8">Lacks conserved residue(s) required for the propagation of feature annotation.</text>
</comment>
<keyword evidence="7" id="KW-0464">Manganese</keyword>
<dbReference type="UniPathway" id="UPA00074">
    <property type="reaction ID" value="UER00942"/>
</dbReference>
<dbReference type="PANTHER" id="PTHR11609:SF5">
    <property type="entry name" value="PHOSPHORIBOSYLAMINOIMIDAZOLE CARBOXYLASE"/>
    <property type="match status" value="1"/>
</dbReference>
<keyword evidence="6 8" id="KW-0067">ATP-binding</keyword>
<dbReference type="Pfam" id="PF02222">
    <property type="entry name" value="ATP-grasp"/>
    <property type="match status" value="1"/>
</dbReference>
<sequence length="374" mass="40657">MPPATIGIVGGGQLGQMMALAAKSMGYRVGVLEPTPNCPTAQVCDFQITAAYNDQAALRQLAQASDVLTYEFENVDVDSLKAVEPLTTLPQGTDLLTITGQRLNEKNFLKAHHLPVTNFAAVPTAADLPAALKQVGYPSILKTIAGGYDGHGQQDMNSAADLMVGQTLIDQAGTCILEQRQAFTKELSVMVTRSADGQVQTFPVAENQHHHHILHQSIIPARVSVAIQQEAQRFATVIAQALKLRGVLGIELFLKADGQLLVNELAPRPHNSGHYSIEACNISQFAAHIRSICGLAIPPITLQQPAVMVNLLGQHLTVARQRLPQRPQWYFHDYGKADIRQDRKMGHITMVGSDQAALIQSFVSEGIWEAEEEK</sequence>
<dbReference type="GO" id="GO:0004638">
    <property type="term" value="F:phosphoribosylaminoimidazole carboxylase activity"/>
    <property type="evidence" value="ECO:0007669"/>
    <property type="project" value="InterPro"/>
</dbReference>
<dbReference type="InterPro" id="IPR011761">
    <property type="entry name" value="ATP-grasp"/>
</dbReference>
<dbReference type="STRING" id="1423726.FC07_GL000694"/>
<dbReference type="Gene3D" id="3.30.1490.20">
    <property type="entry name" value="ATP-grasp fold, A domain"/>
    <property type="match status" value="1"/>
</dbReference>
<organism evidence="11 12">
    <name type="scientific">Loigolactobacillus bifermentans DSM 20003</name>
    <dbReference type="NCBI Taxonomy" id="1423726"/>
    <lineage>
        <taxon>Bacteria</taxon>
        <taxon>Bacillati</taxon>
        <taxon>Bacillota</taxon>
        <taxon>Bacilli</taxon>
        <taxon>Lactobacillales</taxon>
        <taxon>Lactobacillaceae</taxon>
        <taxon>Loigolactobacillus</taxon>
    </lineage>
</organism>
<dbReference type="InterPro" id="IPR016185">
    <property type="entry name" value="PreATP-grasp_dom_sf"/>
</dbReference>
<comment type="catalytic activity">
    <reaction evidence="8 9">
        <text>5-amino-1-(5-phospho-beta-D-ribosyl)imidazole + hydrogencarbonate + ATP = 5-carboxyamino-1-(5-phospho-D-ribosyl)imidazole + ADP + phosphate + 2 H(+)</text>
        <dbReference type="Rhea" id="RHEA:19317"/>
        <dbReference type="ChEBI" id="CHEBI:15378"/>
        <dbReference type="ChEBI" id="CHEBI:17544"/>
        <dbReference type="ChEBI" id="CHEBI:30616"/>
        <dbReference type="ChEBI" id="CHEBI:43474"/>
        <dbReference type="ChEBI" id="CHEBI:58730"/>
        <dbReference type="ChEBI" id="CHEBI:137981"/>
        <dbReference type="ChEBI" id="CHEBI:456216"/>
        <dbReference type="EC" id="6.3.4.18"/>
    </reaction>
</comment>
<evidence type="ECO:0000256" key="2">
    <source>
        <dbReference type="ARBA" id="ARBA00001946"/>
    </source>
</evidence>
<evidence type="ECO:0000256" key="9">
    <source>
        <dbReference type="RuleBase" id="RU361200"/>
    </source>
</evidence>
<evidence type="ECO:0000256" key="7">
    <source>
        <dbReference type="ARBA" id="ARBA00023211"/>
    </source>
</evidence>
<dbReference type="PATRIC" id="fig|1423726.3.peg.716"/>
<evidence type="ECO:0000256" key="5">
    <source>
        <dbReference type="ARBA" id="ARBA00022755"/>
    </source>
</evidence>
<comment type="cofactor">
    <cofactor evidence="2">
        <name>Mg(2+)</name>
        <dbReference type="ChEBI" id="CHEBI:18420"/>
    </cofactor>
</comment>
<dbReference type="Pfam" id="PF17769">
    <property type="entry name" value="PurK_C"/>
    <property type="match status" value="1"/>
</dbReference>
<dbReference type="Pfam" id="PF22660">
    <property type="entry name" value="RS_preATP-grasp-like"/>
    <property type="match status" value="1"/>
</dbReference>
<dbReference type="InterPro" id="IPR005875">
    <property type="entry name" value="PurK"/>
</dbReference>
<evidence type="ECO:0000256" key="8">
    <source>
        <dbReference type="HAMAP-Rule" id="MF_01928"/>
    </source>
</evidence>
<dbReference type="GO" id="GO:0006189">
    <property type="term" value="P:'de novo' IMP biosynthetic process"/>
    <property type="evidence" value="ECO:0007669"/>
    <property type="project" value="UniProtKB-UniRule"/>
</dbReference>